<gene>
    <name evidence="2" type="ORF">QEO92_09480</name>
</gene>
<protein>
    <submittedName>
        <fullName evidence="2">DUF2189 domain-containing protein</fullName>
    </submittedName>
</protein>
<keyword evidence="3" id="KW-1185">Reference proteome</keyword>
<organism evidence="2 3">
    <name type="scientific">Neorhizobium petrolearium</name>
    <dbReference type="NCBI Taxonomy" id="515361"/>
    <lineage>
        <taxon>Bacteria</taxon>
        <taxon>Pseudomonadati</taxon>
        <taxon>Pseudomonadota</taxon>
        <taxon>Alphaproteobacteria</taxon>
        <taxon>Hyphomicrobiales</taxon>
        <taxon>Rhizobiaceae</taxon>
        <taxon>Rhizobium/Agrobacterium group</taxon>
        <taxon>Neorhizobium</taxon>
    </lineage>
</organism>
<dbReference type="RefSeq" id="WP_052182678.1">
    <property type="nucleotide sequence ID" value="NZ_CP123000.1"/>
</dbReference>
<dbReference type="InterPro" id="IPR018692">
    <property type="entry name" value="DUF2189"/>
</dbReference>
<accession>A0ABY8M9E7</accession>
<feature type="transmembrane region" description="Helical" evidence="1">
    <location>
        <begin position="71"/>
        <end position="93"/>
    </location>
</feature>
<dbReference type="Proteomes" id="UP001227095">
    <property type="component" value="Chromosome"/>
</dbReference>
<feature type="transmembrane region" description="Helical" evidence="1">
    <location>
        <begin position="140"/>
        <end position="158"/>
    </location>
</feature>
<keyword evidence="1" id="KW-1133">Transmembrane helix</keyword>
<dbReference type="EMBL" id="CP123000">
    <property type="protein sequence ID" value="WGI70249.1"/>
    <property type="molecule type" value="Genomic_DNA"/>
</dbReference>
<evidence type="ECO:0000256" key="1">
    <source>
        <dbReference type="SAM" id="Phobius"/>
    </source>
</evidence>
<evidence type="ECO:0000313" key="3">
    <source>
        <dbReference type="Proteomes" id="UP001227095"/>
    </source>
</evidence>
<name>A0ABY8M9E7_9HYPH</name>
<proteinExistence type="predicted"/>
<keyword evidence="1" id="KW-0472">Membrane</keyword>
<dbReference type="Pfam" id="PF09955">
    <property type="entry name" value="DUF2189"/>
    <property type="match status" value="1"/>
</dbReference>
<feature type="transmembrane region" description="Helical" evidence="1">
    <location>
        <begin position="45"/>
        <end position="65"/>
    </location>
</feature>
<feature type="transmembrane region" description="Helical" evidence="1">
    <location>
        <begin position="170"/>
        <end position="193"/>
    </location>
</feature>
<feature type="transmembrane region" description="Helical" evidence="1">
    <location>
        <begin position="221"/>
        <end position="250"/>
    </location>
</feature>
<feature type="transmembrane region" description="Helical" evidence="1">
    <location>
        <begin position="114"/>
        <end position="134"/>
    </location>
</feature>
<keyword evidence="1" id="KW-0812">Transmembrane</keyword>
<sequence>MTTFHVMAGADSSFVRPVVRKIGVADIMDALSLGWNDFREKPSHYVFLCLIYPLAGVFLMVWSSGANLLPLLFPLMSGFALLGPLAAIGLYEISRRRERGEDSSWRHAFSVLKSPALPSIIAVGFLLFVLFISWLLVAQAIYTAYFGDVAPTSISSFLNEVLTTPQGMALILWGNLAGFLFAVVVLATTVVAFPLLLDRDVGAVAAIDTSVRATLANPVPVALWGLIVAALLVIGTIPIFAGLAVIMPILGHATWHLYRKLVAPDISIRSPRRIDDLTNGQA</sequence>
<reference evidence="2 3" key="1">
    <citation type="submission" date="2023-04" db="EMBL/GenBank/DDBJ databases">
        <title>Neorhizobium petrolearium OS53, complete genome.</title>
        <authorList>
            <person name="Yu T."/>
        </authorList>
    </citation>
    <scope>NUCLEOTIDE SEQUENCE [LARGE SCALE GENOMIC DNA]</scope>
    <source>
        <strain evidence="2 3">OS53</strain>
    </source>
</reference>
<evidence type="ECO:0000313" key="2">
    <source>
        <dbReference type="EMBL" id="WGI70249.1"/>
    </source>
</evidence>